<keyword evidence="5" id="KW-1185">Reference proteome</keyword>
<dbReference type="InterPro" id="IPR000160">
    <property type="entry name" value="GGDEF_dom"/>
</dbReference>
<dbReference type="PANTHER" id="PTHR45138">
    <property type="entry name" value="REGULATORY COMPONENTS OF SENSORY TRANSDUCTION SYSTEM"/>
    <property type="match status" value="1"/>
</dbReference>
<sequence length="380" mass="40938">MGKHDHRRAESPFQRLWHRLGLAGDNAAAGDLAETAKALAGRRALLARLAALLVEHDLPISPFTLVMAHDCVTGANPRLAELLVQRIAAGLPMDLAWLEQALRHPAQDMAAEQLVTLLCHVRESLTAFDRSTHDAMQASDDFSDSLQGHLADMAQAGADEALVRKLADAARAMLVQASQLHAELAASRKRSAELQSTLEQVQRVADEDHLTGLANRRAFERQFHQALDLARRTAAPLCLAVVDIDHFKHINDRHGHAAGDRVLKVIAETIATLRDCECFVGRIGGEEFGVLFPGHNPGQALALLDGARARVAERRMINRSTDVPFGLVTISGGIADAVACGDLESALSAADGALYAAKNAGRNRVMLTDRAQPAGQRARP</sequence>
<dbReference type="SMART" id="SM00267">
    <property type="entry name" value="GGDEF"/>
    <property type="match status" value="1"/>
</dbReference>
<organism evidence="4 5">
    <name type="scientific">Novosphingobium capsulatum</name>
    <dbReference type="NCBI Taxonomy" id="13688"/>
    <lineage>
        <taxon>Bacteria</taxon>
        <taxon>Pseudomonadati</taxon>
        <taxon>Pseudomonadota</taxon>
        <taxon>Alphaproteobacteria</taxon>
        <taxon>Sphingomonadales</taxon>
        <taxon>Sphingomonadaceae</taxon>
        <taxon>Novosphingobium</taxon>
    </lineage>
</organism>
<evidence type="ECO:0000313" key="4">
    <source>
        <dbReference type="EMBL" id="MDR6511545.1"/>
    </source>
</evidence>
<dbReference type="EC" id="2.7.7.65" evidence="1"/>
<evidence type="ECO:0000256" key="1">
    <source>
        <dbReference type="ARBA" id="ARBA00012528"/>
    </source>
</evidence>
<proteinExistence type="predicted"/>
<gene>
    <name evidence="4" type="ORF">J2792_002417</name>
</gene>
<dbReference type="Proteomes" id="UP001184150">
    <property type="component" value="Unassembled WGS sequence"/>
</dbReference>
<dbReference type="NCBIfam" id="TIGR00254">
    <property type="entry name" value="GGDEF"/>
    <property type="match status" value="1"/>
</dbReference>
<evidence type="ECO:0000259" key="3">
    <source>
        <dbReference type="PROSITE" id="PS50887"/>
    </source>
</evidence>
<dbReference type="PANTHER" id="PTHR45138:SF9">
    <property type="entry name" value="DIGUANYLATE CYCLASE DGCM-RELATED"/>
    <property type="match status" value="1"/>
</dbReference>
<feature type="domain" description="GGDEF" evidence="3">
    <location>
        <begin position="235"/>
        <end position="370"/>
    </location>
</feature>
<name>A0ABU1MMH4_9SPHN</name>
<dbReference type="InterPro" id="IPR043128">
    <property type="entry name" value="Rev_trsase/Diguanyl_cyclase"/>
</dbReference>
<evidence type="ECO:0000313" key="5">
    <source>
        <dbReference type="Proteomes" id="UP001184150"/>
    </source>
</evidence>
<comment type="caution">
    <text evidence="4">The sequence shown here is derived from an EMBL/GenBank/DDBJ whole genome shotgun (WGS) entry which is preliminary data.</text>
</comment>
<reference evidence="4 5" key="1">
    <citation type="submission" date="2023-07" db="EMBL/GenBank/DDBJ databases">
        <title>Sorghum-associated microbial communities from plants grown in Nebraska, USA.</title>
        <authorList>
            <person name="Schachtman D."/>
        </authorList>
    </citation>
    <scope>NUCLEOTIDE SEQUENCE [LARGE SCALE GENOMIC DNA]</scope>
    <source>
        <strain evidence="4 5">DS1027</strain>
    </source>
</reference>
<evidence type="ECO:0000256" key="2">
    <source>
        <dbReference type="ARBA" id="ARBA00034247"/>
    </source>
</evidence>
<dbReference type="Gene3D" id="3.30.70.270">
    <property type="match status" value="1"/>
</dbReference>
<dbReference type="SUPFAM" id="SSF55073">
    <property type="entry name" value="Nucleotide cyclase"/>
    <property type="match status" value="1"/>
</dbReference>
<dbReference type="Pfam" id="PF00990">
    <property type="entry name" value="GGDEF"/>
    <property type="match status" value="1"/>
</dbReference>
<protein>
    <recommendedName>
        <fullName evidence="1">diguanylate cyclase</fullName>
        <ecNumber evidence="1">2.7.7.65</ecNumber>
    </recommendedName>
</protein>
<dbReference type="InterPro" id="IPR050469">
    <property type="entry name" value="Diguanylate_Cyclase"/>
</dbReference>
<comment type="catalytic activity">
    <reaction evidence="2">
        <text>2 GTP = 3',3'-c-di-GMP + 2 diphosphate</text>
        <dbReference type="Rhea" id="RHEA:24898"/>
        <dbReference type="ChEBI" id="CHEBI:33019"/>
        <dbReference type="ChEBI" id="CHEBI:37565"/>
        <dbReference type="ChEBI" id="CHEBI:58805"/>
        <dbReference type="EC" id="2.7.7.65"/>
    </reaction>
</comment>
<dbReference type="RefSeq" id="WP_309805411.1">
    <property type="nucleotide sequence ID" value="NZ_JAVDRD010000005.1"/>
</dbReference>
<dbReference type="CDD" id="cd01949">
    <property type="entry name" value="GGDEF"/>
    <property type="match status" value="1"/>
</dbReference>
<accession>A0ABU1MMH4</accession>
<dbReference type="PROSITE" id="PS50887">
    <property type="entry name" value="GGDEF"/>
    <property type="match status" value="1"/>
</dbReference>
<dbReference type="EMBL" id="JAVDRD010000005">
    <property type="protein sequence ID" value="MDR6511545.1"/>
    <property type="molecule type" value="Genomic_DNA"/>
</dbReference>
<dbReference type="InterPro" id="IPR029787">
    <property type="entry name" value="Nucleotide_cyclase"/>
</dbReference>